<dbReference type="InterPro" id="IPR036047">
    <property type="entry name" value="F-box-like_dom_sf"/>
</dbReference>
<dbReference type="AlphaFoldDB" id="A0A1X2HP51"/>
<name>A0A1X2HP51_SYNRA</name>
<protein>
    <recommendedName>
        <fullName evidence="3">F-box domain-containing protein</fullName>
    </recommendedName>
</protein>
<accession>A0A1X2HP51</accession>
<organism evidence="1 2">
    <name type="scientific">Syncephalastrum racemosum</name>
    <name type="common">Filamentous fungus</name>
    <dbReference type="NCBI Taxonomy" id="13706"/>
    <lineage>
        <taxon>Eukaryota</taxon>
        <taxon>Fungi</taxon>
        <taxon>Fungi incertae sedis</taxon>
        <taxon>Mucoromycota</taxon>
        <taxon>Mucoromycotina</taxon>
        <taxon>Mucoromycetes</taxon>
        <taxon>Mucorales</taxon>
        <taxon>Syncephalastraceae</taxon>
        <taxon>Syncephalastrum</taxon>
    </lineage>
</organism>
<comment type="caution">
    <text evidence="1">The sequence shown here is derived from an EMBL/GenBank/DDBJ whole genome shotgun (WGS) entry which is preliminary data.</text>
</comment>
<evidence type="ECO:0008006" key="3">
    <source>
        <dbReference type="Google" id="ProtNLM"/>
    </source>
</evidence>
<evidence type="ECO:0000313" key="1">
    <source>
        <dbReference type="EMBL" id="ORZ01131.1"/>
    </source>
</evidence>
<dbReference type="EMBL" id="MCGN01000002">
    <property type="protein sequence ID" value="ORZ01131.1"/>
    <property type="molecule type" value="Genomic_DNA"/>
</dbReference>
<gene>
    <name evidence="1" type="ORF">BCR43DRAFT_512040</name>
</gene>
<dbReference type="InParanoid" id="A0A1X2HP51"/>
<dbReference type="Gene3D" id="1.20.1280.50">
    <property type="match status" value="1"/>
</dbReference>
<keyword evidence="2" id="KW-1185">Reference proteome</keyword>
<dbReference type="Proteomes" id="UP000242180">
    <property type="component" value="Unassembled WGS sequence"/>
</dbReference>
<sequence length="664" mass="75430">MSLDFSTLEVLLQEVLEASRENDFERYQSRVHTIRILGYQQQIQRHMESKAYNGAISTAYELIAEEPYWLAGYQWAGDSLCELCRYKDAVEIYQEGIYTTQVPDKTITEHYEAAVAKLEIKIDPIERLPAEVICRIFDFVPQKRILCSMLSSAWRRTLFRSLSWKSIKWNQKNPKAEGTHEDLSEGYWWEDLANVIRDKTTKLSVQVHAACPLTYLLETVFGVECYYKKTQEYTKVGNHHLGKLRLYDITTHALLPPGRPTLGFILTSLVLTIRVKPSPGFFKALISLLPKLVILEVESKYKASQHLVSDKDFEADPAIVSDIEELTWPTCEDFVQEPAMVLRCPKLKKFQAYFHEETKSIDTSTLCATLIRNCPDLLDLIIQHKTKRYTSLLEDTTFGFRVLLSKTAPFKPGLRTFYLDPPATISSQTAAEIISSNLVTLREIHVQEHRAALQVQKMLVDSEILWPLMDEVSWIALCIDCEQDSSRIACDILRRCQLADTVRLGPVFTMDVGTVLSTLSCAKNLQIFLDGNEESILAYKHYLGVLQSQGKASPVKNIYLGAVNLPSGRRFEDIATSIASLPALNFIQLVVHFYRDQTVSAHAMRAFLATAELSGLSKSLTGFSMYVHARPASSKDAQQVAAWDSIQNDMRQKFPKLTKLSITR</sequence>
<dbReference type="OrthoDB" id="2235165at2759"/>
<reference evidence="1 2" key="1">
    <citation type="submission" date="2016-07" db="EMBL/GenBank/DDBJ databases">
        <title>Pervasive Adenine N6-methylation of Active Genes in Fungi.</title>
        <authorList>
            <consortium name="DOE Joint Genome Institute"/>
            <person name="Mondo S.J."/>
            <person name="Dannebaum R.O."/>
            <person name="Kuo R.C."/>
            <person name="Labutti K."/>
            <person name="Haridas S."/>
            <person name="Kuo A."/>
            <person name="Salamov A."/>
            <person name="Ahrendt S.R."/>
            <person name="Lipzen A."/>
            <person name="Sullivan W."/>
            <person name="Andreopoulos W.B."/>
            <person name="Clum A."/>
            <person name="Lindquist E."/>
            <person name="Daum C."/>
            <person name="Ramamoorthy G.K."/>
            <person name="Gryganskyi A."/>
            <person name="Culley D."/>
            <person name="Magnuson J.K."/>
            <person name="James T.Y."/>
            <person name="O'Malley M.A."/>
            <person name="Stajich J.E."/>
            <person name="Spatafora J.W."/>
            <person name="Visel A."/>
            <person name="Grigoriev I.V."/>
        </authorList>
    </citation>
    <scope>NUCLEOTIDE SEQUENCE [LARGE SCALE GENOMIC DNA]</scope>
    <source>
        <strain evidence="1 2">NRRL 2496</strain>
    </source>
</reference>
<evidence type="ECO:0000313" key="2">
    <source>
        <dbReference type="Proteomes" id="UP000242180"/>
    </source>
</evidence>
<dbReference type="SUPFAM" id="SSF81383">
    <property type="entry name" value="F-box domain"/>
    <property type="match status" value="1"/>
</dbReference>
<proteinExistence type="predicted"/>